<accession>A0A7J6I7B9</accession>
<dbReference type="AlphaFoldDB" id="A0A7J6I7B9"/>
<dbReference type="GO" id="GO:0003676">
    <property type="term" value="F:nucleic acid binding"/>
    <property type="evidence" value="ECO:0007669"/>
    <property type="project" value="InterPro"/>
</dbReference>
<dbReference type="Pfam" id="PF13456">
    <property type="entry name" value="RVT_3"/>
    <property type="match status" value="1"/>
</dbReference>
<dbReference type="EMBL" id="JAATIQ010000004">
    <property type="protein sequence ID" value="KAF4403457.1"/>
    <property type="molecule type" value="Genomic_DNA"/>
</dbReference>
<comment type="caution">
    <text evidence="2">The sequence shown here is derived from an EMBL/GenBank/DDBJ whole genome shotgun (WGS) entry which is preliminary data.</text>
</comment>
<dbReference type="InterPro" id="IPR002156">
    <property type="entry name" value="RNaseH_domain"/>
</dbReference>
<organism evidence="2 3">
    <name type="scientific">Cannabis sativa</name>
    <name type="common">Hemp</name>
    <name type="synonym">Marijuana</name>
    <dbReference type="NCBI Taxonomy" id="3483"/>
    <lineage>
        <taxon>Eukaryota</taxon>
        <taxon>Viridiplantae</taxon>
        <taxon>Streptophyta</taxon>
        <taxon>Embryophyta</taxon>
        <taxon>Tracheophyta</taxon>
        <taxon>Spermatophyta</taxon>
        <taxon>Magnoliopsida</taxon>
        <taxon>eudicotyledons</taxon>
        <taxon>Gunneridae</taxon>
        <taxon>Pentapetalae</taxon>
        <taxon>rosids</taxon>
        <taxon>fabids</taxon>
        <taxon>Rosales</taxon>
        <taxon>Cannabaceae</taxon>
        <taxon>Cannabis</taxon>
    </lineage>
</organism>
<keyword evidence="3" id="KW-1185">Reference proteome</keyword>
<reference evidence="2 3" key="1">
    <citation type="journal article" date="2020" name="bioRxiv">
        <title>Sequence and annotation of 42 cannabis genomes reveals extensive copy number variation in cannabinoid synthesis and pathogen resistance genes.</title>
        <authorList>
            <person name="Mckernan K.J."/>
            <person name="Helbert Y."/>
            <person name="Kane L.T."/>
            <person name="Ebling H."/>
            <person name="Zhang L."/>
            <person name="Liu B."/>
            <person name="Eaton Z."/>
            <person name="Mclaughlin S."/>
            <person name="Kingan S."/>
            <person name="Baybayan P."/>
            <person name="Concepcion G."/>
            <person name="Jordan M."/>
            <person name="Riva A."/>
            <person name="Barbazuk W."/>
            <person name="Harkins T."/>
        </authorList>
    </citation>
    <scope>NUCLEOTIDE SEQUENCE [LARGE SCALE GENOMIC DNA]</scope>
    <source>
        <strain evidence="3">cv. Jamaican Lion 4</strain>
        <tissue evidence="2">Leaf</tissue>
    </source>
</reference>
<feature type="domain" description="RNase H type-1" evidence="1">
    <location>
        <begin position="80"/>
        <end position="137"/>
    </location>
</feature>
<name>A0A7J6I7B9_CANSA</name>
<dbReference type="Gene3D" id="3.30.420.10">
    <property type="entry name" value="Ribonuclease H-like superfamily/Ribonuclease H"/>
    <property type="match status" value="1"/>
</dbReference>
<protein>
    <recommendedName>
        <fullName evidence="1">RNase H type-1 domain-containing protein</fullName>
    </recommendedName>
</protein>
<gene>
    <name evidence="2" type="ORF">G4B88_008103</name>
</gene>
<evidence type="ECO:0000313" key="2">
    <source>
        <dbReference type="EMBL" id="KAF4403457.1"/>
    </source>
</evidence>
<evidence type="ECO:0000259" key="1">
    <source>
        <dbReference type="Pfam" id="PF13456"/>
    </source>
</evidence>
<dbReference type="GO" id="GO:0004523">
    <property type="term" value="F:RNA-DNA hybrid ribonuclease activity"/>
    <property type="evidence" value="ECO:0007669"/>
    <property type="project" value="InterPro"/>
</dbReference>
<dbReference type="Proteomes" id="UP000583929">
    <property type="component" value="Unassembled WGS sequence"/>
</dbReference>
<dbReference type="InterPro" id="IPR036397">
    <property type="entry name" value="RNaseH_sf"/>
</dbReference>
<sequence length="162" mass="18396">MLYCIGVIIDCLWKTRNRITHSSNSNPCVNSVRKEISSKFFKLCKDVDGDTLMNSVQLSTTNPPRLSTDKCILGSSEWWRCSSTSLCDSALEAEMQAVMLGLQWASLNHWNNLSIISDSMVLMEAIRAKKSAELESARICHVEWQNFKGKEFLPVNLDSFWL</sequence>
<evidence type="ECO:0000313" key="3">
    <source>
        <dbReference type="Proteomes" id="UP000583929"/>
    </source>
</evidence>
<proteinExistence type="predicted"/>